<dbReference type="GO" id="GO:0031012">
    <property type="term" value="C:extracellular matrix"/>
    <property type="evidence" value="ECO:0007669"/>
    <property type="project" value="TreeGrafter"/>
</dbReference>
<reference evidence="4 5" key="1">
    <citation type="submission" date="2023-03" db="EMBL/GenBank/DDBJ databases">
        <title>High-quality genome of Scylla paramamosain provides insights in environmental adaptation.</title>
        <authorList>
            <person name="Zhang L."/>
        </authorList>
    </citation>
    <scope>NUCLEOTIDE SEQUENCE [LARGE SCALE GENOMIC DNA]</scope>
    <source>
        <strain evidence="4">LZ_2023a</strain>
        <tissue evidence="4">Muscle</tissue>
    </source>
</reference>
<name>A0AAW0TB11_SCYPA</name>
<evidence type="ECO:0000256" key="2">
    <source>
        <dbReference type="PROSITE-ProRule" id="PRU00497"/>
    </source>
</evidence>
<comment type="caution">
    <text evidence="4">The sequence shown here is derived from an EMBL/GenBank/DDBJ whole genome shotgun (WGS) entry which is preliminary data.</text>
</comment>
<evidence type="ECO:0008006" key="6">
    <source>
        <dbReference type="Google" id="ProtNLM"/>
    </source>
</evidence>
<protein>
    <recommendedName>
        <fullName evidence="6">Pro-resilin</fullName>
    </recommendedName>
</protein>
<proteinExistence type="predicted"/>
<dbReference type="Proteomes" id="UP001487740">
    <property type="component" value="Unassembled WGS sequence"/>
</dbReference>
<evidence type="ECO:0000313" key="5">
    <source>
        <dbReference type="Proteomes" id="UP001487740"/>
    </source>
</evidence>
<dbReference type="GO" id="GO:0005615">
    <property type="term" value="C:extracellular space"/>
    <property type="evidence" value="ECO:0007669"/>
    <property type="project" value="TreeGrafter"/>
</dbReference>
<accession>A0AAW0TB11</accession>
<evidence type="ECO:0000256" key="1">
    <source>
        <dbReference type="ARBA" id="ARBA00022460"/>
    </source>
</evidence>
<evidence type="ECO:0000256" key="3">
    <source>
        <dbReference type="SAM" id="MobiDB-lite"/>
    </source>
</evidence>
<dbReference type="InterPro" id="IPR051217">
    <property type="entry name" value="Insect_Cuticle_Struc_Prot"/>
</dbReference>
<organism evidence="4 5">
    <name type="scientific">Scylla paramamosain</name>
    <name type="common">Mud crab</name>
    <dbReference type="NCBI Taxonomy" id="85552"/>
    <lineage>
        <taxon>Eukaryota</taxon>
        <taxon>Metazoa</taxon>
        <taxon>Ecdysozoa</taxon>
        <taxon>Arthropoda</taxon>
        <taxon>Crustacea</taxon>
        <taxon>Multicrustacea</taxon>
        <taxon>Malacostraca</taxon>
        <taxon>Eumalacostraca</taxon>
        <taxon>Eucarida</taxon>
        <taxon>Decapoda</taxon>
        <taxon>Pleocyemata</taxon>
        <taxon>Brachyura</taxon>
        <taxon>Eubrachyura</taxon>
        <taxon>Portunoidea</taxon>
        <taxon>Portunidae</taxon>
        <taxon>Portuninae</taxon>
        <taxon>Scylla</taxon>
    </lineage>
</organism>
<dbReference type="InterPro" id="IPR000618">
    <property type="entry name" value="Insect_cuticle"/>
</dbReference>
<evidence type="ECO:0000313" key="4">
    <source>
        <dbReference type="EMBL" id="KAK8383991.1"/>
    </source>
</evidence>
<feature type="compositionally biased region" description="Basic and acidic residues" evidence="3">
    <location>
        <begin position="101"/>
        <end position="115"/>
    </location>
</feature>
<sequence length="167" mass="18997">MRFVIIVGIDGLSVECVSDQVERVWMLNVEPLLRYVKRSAVVLLLALVAMVAADRRPRPTYGAPPPPPPPPRPTYGAQQESSEEVAPPVYNFQWEVRDEYSGNRFDHQEDREYDNTKGSYSVQLPDGRLQHVTYHVEGDSGYIAEVNYEGEAQYPESDESREYGYGK</sequence>
<keyword evidence="1 2" id="KW-0193">Cuticle</keyword>
<dbReference type="PROSITE" id="PS51155">
    <property type="entry name" value="CHIT_BIND_RR_2"/>
    <property type="match status" value="1"/>
</dbReference>
<dbReference type="GO" id="GO:0042302">
    <property type="term" value="F:structural constituent of cuticle"/>
    <property type="evidence" value="ECO:0007669"/>
    <property type="project" value="UniProtKB-UniRule"/>
</dbReference>
<feature type="compositionally biased region" description="Pro residues" evidence="3">
    <location>
        <begin position="62"/>
        <end position="73"/>
    </location>
</feature>
<keyword evidence="5" id="KW-1185">Reference proteome</keyword>
<dbReference type="AlphaFoldDB" id="A0AAW0TB11"/>
<gene>
    <name evidence="4" type="ORF">O3P69_016017</name>
</gene>
<feature type="region of interest" description="Disordered" evidence="3">
    <location>
        <begin position="101"/>
        <end position="124"/>
    </location>
</feature>
<dbReference type="PANTHER" id="PTHR12236:SF79">
    <property type="entry name" value="CUTICULAR PROTEIN 50CB-RELATED"/>
    <property type="match status" value="1"/>
</dbReference>
<feature type="region of interest" description="Disordered" evidence="3">
    <location>
        <begin position="56"/>
        <end position="85"/>
    </location>
</feature>
<dbReference type="EMBL" id="JARAKH010000036">
    <property type="protein sequence ID" value="KAK8383991.1"/>
    <property type="molecule type" value="Genomic_DNA"/>
</dbReference>
<dbReference type="PANTHER" id="PTHR12236">
    <property type="entry name" value="STRUCTURAL CONTITUENT OF CUTICLE"/>
    <property type="match status" value="1"/>
</dbReference>
<dbReference type="Pfam" id="PF00379">
    <property type="entry name" value="Chitin_bind_4"/>
    <property type="match status" value="1"/>
</dbReference>